<dbReference type="NCBIfam" id="TIGR02788">
    <property type="entry name" value="VirB11"/>
    <property type="match status" value="1"/>
</dbReference>
<gene>
    <name evidence="5" type="primary">virB11</name>
    <name evidence="5" type="ORF">KZ820_20880</name>
</gene>
<comment type="subcellular location">
    <subcellularLocation>
        <location evidence="2">Cytoplasm</location>
    </subcellularLocation>
</comment>
<sequence>MSPAISISGGSMTSSGAKPARDQVVQQLLRPLMPHLDRDDVTEVTINYPGVIFVRTRHEWEEHEAPALNMAYITSLTTAIAVFNGKNPGAINSVVLPGGQRGQIVRDPAVIDGSISLSIRKHSTVAKSLEQLDAEGAFSSPSLADKSFNRPSAAEAAAEAERRDFGRLEPFELELLALKREGRWREFLHACITYKRNVVIAGKTNSGKTTFARSLIEKVPRSERIITIEDVHELFLPDHRNKVHLLYGEGVGRVSADACLAACMRMSPDRIFLAELRGNESWEYVNSLNTGHPGSITTVHANGALGTFERIATLIKKSEVGKSLDVEMVNLLLYRTINVALYFQDRQLVEVFYDPIFANSKIGN</sequence>
<dbReference type="PANTHER" id="PTHR30486:SF6">
    <property type="entry name" value="TYPE IV PILUS RETRACTATION ATPASE PILT"/>
    <property type="match status" value="1"/>
</dbReference>
<keyword evidence="2" id="KW-0067">ATP-binding</keyword>
<keyword evidence="2" id="KW-0547">Nucleotide-binding</keyword>
<dbReference type="InterPro" id="IPR001482">
    <property type="entry name" value="T2SS/T4SS_dom"/>
</dbReference>
<dbReference type="Pfam" id="PF00437">
    <property type="entry name" value="T2SSE"/>
    <property type="match status" value="1"/>
</dbReference>
<feature type="domain" description="Bacterial type II secretion system protein E" evidence="4">
    <location>
        <begin position="184"/>
        <end position="325"/>
    </location>
</feature>
<protein>
    <recommendedName>
        <fullName evidence="2">Type IV secretion system protein</fullName>
    </recommendedName>
</protein>
<dbReference type="InterPro" id="IPR014155">
    <property type="entry name" value="VirB11"/>
</dbReference>
<dbReference type="SUPFAM" id="SSF52540">
    <property type="entry name" value="P-loop containing nucleoside triphosphate hydrolases"/>
    <property type="match status" value="1"/>
</dbReference>
<evidence type="ECO:0000259" key="4">
    <source>
        <dbReference type="Pfam" id="PF00437"/>
    </source>
</evidence>
<comment type="similarity">
    <text evidence="1 2">Belongs to the GSP E family.</text>
</comment>
<keyword evidence="2" id="KW-0963">Cytoplasm</keyword>
<dbReference type="Gene3D" id="3.40.50.300">
    <property type="entry name" value="P-loop containing nucleotide triphosphate hydrolases"/>
    <property type="match status" value="1"/>
</dbReference>
<dbReference type="InterPro" id="IPR027417">
    <property type="entry name" value="P-loop_NTPase"/>
</dbReference>
<evidence type="ECO:0000313" key="5">
    <source>
        <dbReference type="EMBL" id="MBW6533204.1"/>
    </source>
</evidence>
<feature type="region of interest" description="Disordered" evidence="3">
    <location>
        <begin position="1"/>
        <end position="20"/>
    </location>
</feature>
<dbReference type="EMBL" id="JAHXZN010000016">
    <property type="protein sequence ID" value="MBW6533204.1"/>
    <property type="molecule type" value="Genomic_DNA"/>
</dbReference>
<name>A0ABS7BUC5_9SPHN</name>
<dbReference type="CDD" id="cd01130">
    <property type="entry name" value="VirB11-like_ATPase"/>
    <property type="match status" value="1"/>
</dbReference>
<comment type="function">
    <text evidence="2">Part of the Type IV secretion system.</text>
</comment>
<dbReference type="Proteomes" id="UP000759103">
    <property type="component" value="Unassembled WGS sequence"/>
</dbReference>
<feature type="compositionally biased region" description="Low complexity" evidence="3">
    <location>
        <begin position="1"/>
        <end position="16"/>
    </location>
</feature>
<evidence type="ECO:0000256" key="1">
    <source>
        <dbReference type="ARBA" id="ARBA00006611"/>
    </source>
</evidence>
<accession>A0ABS7BUC5</accession>
<dbReference type="Gene3D" id="3.30.450.90">
    <property type="match status" value="1"/>
</dbReference>
<evidence type="ECO:0000313" key="6">
    <source>
        <dbReference type="Proteomes" id="UP000759103"/>
    </source>
</evidence>
<evidence type="ECO:0000256" key="2">
    <source>
        <dbReference type="RuleBase" id="RU366071"/>
    </source>
</evidence>
<keyword evidence="6" id="KW-1185">Reference proteome</keyword>
<evidence type="ECO:0000256" key="3">
    <source>
        <dbReference type="SAM" id="MobiDB-lite"/>
    </source>
</evidence>
<organism evidence="5 6">
    <name type="scientific">Sphingomonas citri</name>
    <dbReference type="NCBI Taxonomy" id="2862499"/>
    <lineage>
        <taxon>Bacteria</taxon>
        <taxon>Pseudomonadati</taxon>
        <taxon>Pseudomonadota</taxon>
        <taxon>Alphaproteobacteria</taxon>
        <taxon>Sphingomonadales</taxon>
        <taxon>Sphingomonadaceae</taxon>
        <taxon>Sphingomonas</taxon>
    </lineage>
</organism>
<proteinExistence type="inferred from homology"/>
<reference evidence="5 6" key="1">
    <citation type="submission" date="2021-07" db="EMBL/GenBank/DDBJ databases">
        <title>Sphingomonas sp.</title>
        <authorList>
            <person name="Feng G."/>
            <person name="Li J."/>
            <person name="Pan M."/>
        </authorList>
    </citation>
    <scope>NUCLEOTIDE SEQUENCE [LARGE SCALE GENOMIC DNA]</scope>
    <source>
        <strain evidence="5 6">RRHST34</strain>
    </source>
</reference>
<dbReference type="InterPro" id="IPR050921">
    <property type="entry name" value="T4SS_GSP_E_ATPase"/>
</dbReference>
<comment type="caution">
    <text evidence="5">The sequence shown here is derived from an EMBL/GenBank/DDBJ whole genome shotgun (WGS) entry which is preliminary data.</text>
</comment>
<dbReference type="PANTHER" id="PTHR30486">
    <property type="entry name" value="TWITCHING MOTILITY PROTEIN PILT"/>
    <property type="match status" value="1"/>
</dbReference>